<gene>
    <name evidence="1" type="ORF">F0475_04170</name>
</gene>
<dbReference type="Pfam" id="PF22752">
    <property type="entry name" value="DUF488-N3i"/>
    <property type="match status" value="1"/>
</dbReference>
<evidence type="ECO:0000313" key="2">
    <source>
        <dbReference type="Proteomes" id="UP000482295"/>
    </source>
</evidence>
<proteinExistence type="predicted"/>
<dbReference type="EMBL" id="VVIQ01000003">
    <property type="protein sequence ID" value="MUL27514.1"/>
    <property type="molecule type" value="Genomic_DNA"/>
</dbReference>
<name>A0A7C9LA31_9BACT</name>
<keyword evidence="2" id="KW-1185">Reference proteome</keyword>
<dbReference type="RefSeq" id="WP_155715553.1">
    <property type="nucleotide sequence ID" value="NZ_VVIQ01000003.1"/>
</dbReference>
<dbReference type="PANTHER" id="PTHR36849">
    <property type="entry name" value="CYTOPLASMIC PROTEIN-RELATED"/>
    <property type="match status" value="1"/>
</dbReference>
<accession>A0A7C9LA31</accession>
<evidence type="ECO:0000313" key="1">
    <source>
        <dbReference type="EMBL" id="MUL27514.1"/>
    </source>
</evidence>
<dbReference type="Proteomes" id="UP000482295">
    <property type="component" value="Unassembled WGS sequence"/>
</dbReference>
<organism evidence="1 2">
    <name type="scientific">Prevotella vespertina</name>
    <dbReference type="NCBI Taxonomy" id="2608404"/>
    <lineage>
        <taxon>Bacteria</taxon>
        <taxon>Pseudomonadati</taxon>
        <taxon>Bacteroidota</taxon>
        <taxon>Bacteroidia</taxon>
        <taxon>Bacteroidales</taxon>
        <taxon>Prevotellaceae</taxon>
        <taxon>Prevotella</taxon>
    </lineage>
</organism>
<dbReference type="InterPro" id="IPR052552">
    <property type="entry name" value="YeaO-like"/>
</dbReference>
<comment type="caution">
    <text evidence="1">The sequence shown here is derived from an EMBL/GenBank/DDBJ whole genome shotgun (WGS) entry which is preliminary data.</text>
</comment>
<sequence>MKLKRVYLPAEETDGYRILVDRLWPRGISKEKAKIDLWLKEVAPSNELRKWFGHDPERFNEFTERYKAELQASGALEELHQAIQEHPNATLLYAAHDEQHNNAIVLQELLETK</sequence>
<protein>
    <submittedName>
        <fullName evidence="1">DUF488 domain-containing protein</fullName>
    </submittedName>
</protein>
<dbReference type="AlphaFoldDB" id="A0A7C9LA31"/>
<reference evidence="1 2" key="1">
    <citation type="submission" date="2019-09" db="EMBL/GenBank/DDBJ databases">
        <title>Prevotella A2879 sp. nov., isolated from an abscess of a patient.</title>
        <authorList>
            <person name="Buhl M."/>
            <person name="Oberhettinger P."/>
        </authorList>
    </citation>
    <scope>NUCLEOTIDE SEQUENCE [LARGE SCALE GENOMIC DNA]</scope>
    <source>
        <strain evidence="1 2">A2879</strain>
    </source>
</reference>
<dbReference type="PANTHER" id="PTHR36849:SF1">
    <property type="entry name" value="CYTOPLASMIC PROTEIN"/>
    <property type="match status" value="1"/>
</dbReference>